<feature type="region of interest" description="Disordered" evidence="1">
    <location>
        <begin position="41"/>
        <end position="69"/>
    </location>
</feature>
<evidence type="ECO:0000313" key="2">
    <source>
        <dbReference type="EMBL" id="WBP90720.1"/>
    </source>
</evidence>
<feature type="compositionally biased region" description="Basic and acidic residues" evidence="1">
    <location>
        <begin position="58"/>
        <end position="69"/>
    </location>
</feature>
<dbReference type="Proteomes" id="UP001212821">
    <property type="component" value="Chromosome"/>
</dbReference>
<name>A0ABY7QD81_9ACTN</name>
<dbReference type="EMBL" id="CP115450">
    <property type="protein sequence ID" value="WBP90720.1"/>
    <property type="molecule type" value="Genomic_DNA"/>
</dbReference>
<proteinExistence type="predicted"/>
<accession>A0ABY7QD81</accession>
<evidence type="ECO:0000256" key="1">
    <source>
        <dbReference type="SAM" id="MobiDB-lite"/>
    </source>
</evidence>
<keyword evidence="3" id="KW-1185">Reference proteome</keyword>
<evidence type="ECO:0000313" key="3">
    <source>
        <dbReference type="Proteomes" id="UP001212821"/>
    </source>
</evidence>
<gene>
    <name evidence="2" type="ORF">O1G21_35870</name>
</gene>
<sequence>MRFPPEAVRWDAPCDVGPDGHWQCWFDVRIDADALRPLGLHPDQPTAAVNGPSPPGWRHAEAERLARRH</sequence>
<reference evidence="3" key="1">
    <citation type="submission" date="2022-12" db="EMBL/GenBank/DDBJ databases">
        <authorList>
            <person name="Mo P."/>
        </authorList>
    </citation>
    <scope>NUCLEOTIDE SEQUENCE [LARGE SCALE GENOMIC DNA]</scope>
    <source>
        <strain evidence="3">HUAS 3-15</strain>
    </source>
</reference>
<dbReference type="RefSeq" id="WP_270149681.1">
    <property type="nucleotide sequence ID" value="NZ_CP115450.1"/>
</dbReference>
<organism evidence="2 3">
    <name type="scientific">Kitasatospora cathayae</name>
    <dbReference type="NCBI Taxonomy" id="3004092"/>
    <lineage>
        <taxon>Bacteria</taxon>
        <taxon>Bacillati</taxon>
        <taxon>Actinomycetota</taxon>
        <taxon>Actinomycetes</taxon>
        <taxon>Kitasatosporales</taxon>
        <taxon>Streptomycetaceae</taxon>
        <taxon>Kitasatospora</taxon>
    </lineage>
</organism>
<protein>
    <submittedName>
        <fullName evidence="2">Uncharacterized protein</fullName>
    </submittedName>
</protein>